<dbReference type="EMBL" id="ABMABF030000015">
    <property type="protein sequence ID" value="EMJ5135962.1"/>
    <property type="molecule type" value="Genomic_DNA"/>
</dbReference>
<comment type="caution">
    <text evidence="2">The sequence shown here is derived from an EMBL/GenBank/DDBJ whole genome shotgun (WGS) entry which is preliminary data.</text>
</comment>
<reference evidence="2" key="1">
    <citation type="submission" date="2024-02" db="EMBL/GenBank/DDBJ databases">
        <authorList>
            <consortium name="Clinical and Environmental Microbiology Branch: Whole genome sequencing antimicrobial resistance pathogens in the healthcare setting"/>
        </authorList>
    </citation>
    <scope>NUCLEOTIDE SEQUENCE</scope>
    <source>
        <strain evidence="2">2021GO-0154</strain>
    </source>
</reference>
<proteinExistence type="predicted"/>
<protein>
    <submittedName>
        <fullName evidence="2">Uncharacterized protein</fullName>
    </submittedName>
</protein>
<gene>
    <name evidence="2" type="ORF">RG298_003740</name>
</gene>
<name>A0AAI9DEY5_PROST</name>
<evidence type="ECO:0000256" key="1">
    <source>
        <dbReference type="SAM" id="MobiDB-lite"/>
    </source>
</evidence>
<accession>A0AAI9DEY5</accession>
<dbReference type="AlphaFoldDB" id="A0AAI9DEY5"/>
<organism evidence="2">
    <name type="scientific">Providencia stuartii</name>
    <dbReference type="NCBI Taxonomy" id="588"/>
    <lineage>
        <taxon>Bacteria</taxon>
        <taxon>Pseudomonadati</taxon>
        <taxon>Pseudomonadota</taxon>
        <taxon>Gammaproteobacteria</taxon>
        <taxon>Enterobacterales</taxon>
        <taxon>Morganellaceae</taxon>
        <taxon>Providencia</taxon>
    </lineage>
</organism>
<evidence type="ECO:0000313" key="2">
    <source>
        <dbReference type="EMBL" id="EMJ5135962.1"/>
    </source>
</evidence>
<sequence length="46" mass="4597">MNNTRSDAVGDGAVSCAKKGGTTDENGTEWNRAVDGVALGDVGRSG</sequence>
<feature type="region of interest" description="Disordered" evidence="1">
    <location>
        <begin position="1"/>
        <end position="29"/>
    </location>
</feature>